<keyword evidence="3" id="KW-1185">Reference proteome</keyword>
<organism evidence="2">
    <name type="scientific">Intestinibacter bartlettii</name>
    <dbReference type="NCBI Taxonomy" id="261299"/>
    <lineage>
        <taxon>Bacteria</taxon>
        <taxon>Bacillati</taxon>
        <taxon>Bacillota</taxon>
        <taxon>Clostridia</taxon>
        <taxon>Peptostreptococcales</taxon>
        <taxon>Peptostreptococcaceae</taxon>
        <taxon>Intestinibacter</taxon>
    </lineage>
</organism>
<proteinExistence type="predicted"/>
<sequence length="157" mass="18392">MQIEELDLNTRNQIYNSTKKVIRKYQKGISSGKLTAEKFADNIFTNKILLDILDESIINQADFQNSYINYINSLMQKQNENFKNYMDSKHNKTIIRSTVSLQILLKNILKNSDYSLNIPIQYLNKKDIEAIIKYIQTGEIDIGNEKIYKYVSRPKTN</sequence>
<dbReference type="EMBL" id="CACRUE010000022">
    <property type="protein sequence ID" value="VYT89199.1"/>
    <property type="molecule type" value="Genomic_DNA"/>
</dbReference>
<dbReference type="RefSeq" id="WP_007287933.1">
    <property type="nucleotide sequence ID" value="NZ_BAABXU010000001.1"/>
</dbReference>
<accession>A0A6N3AAE7</accession>
<name>A0A6N3AAE7_9FIRM</name>
<dbReference type="GeneID" id="89565666"/>
<evidence type="ECO:0000313" key="2">
    <source>
        <dbReference type="EMBL" id="VYT89199.1"/>
    </source>
</evidence>
<gene>
    <name evidence="2" type="ORF">IBLFYP30_01250</name>
    <name evidence="1" type="ORF">LIP50_13650</name>
</gene>
<reference evidence="1 3" key="2">
    <citation type="submission" date="2021-10" db="EMBL/GenBank/DDBJ databases">
        <title>Collection of gut derived symbiotic bacterial strains cultured from healthy donors.</title>
        <authorList>
            <person name="Lin H."/>
            <person name="Littmann E."/>
            <person name="Claire K."/>
            <person name="Pamer E."/>
        </authorList>
    </citation>
    <scope>NUCLEOTIDE SEQUENCE [LARGE SCALE GENOMIC DNA]</scope>
    <source>
        <strain evidence="1 3">MSK.17.68</strain>
    </source>
</reference>
<dbReference type="EMBL" id="JAJBMB010000018">
    <property type="protein sequence ID" value="MCB5447245.1"/>
    <property type="molecule type" value="Genomic_DNA"/>
</dbReference>
<dbReference type="Proteomes" id="UP001299409">
    <property type="component" value="Unassembled WGS sequence"/>
</dbReference>
<evidence type="ECO:0000313" key="1">
    <source>
        <dbReference type="EMBL" id="MCB5447245.1"/>
    </source>
</evidence>
<protein>
    <submittedName>
        <fullName evidence="2">Uncharacterized protein</fullName>
    </submittedName>
</protein>
<dbReference type="AlphaFoldDB" id="A0A6N3AAE7"/>
<reference evidence="2" key="1">
    <citation type="submission" date="2019-11" db="EMBL/GenBank/DDBJ databases">
        <authorList>
            <person name="Feng L."/>
        </authorList>
    </citation>
    <scope>NUCLEOTIDE SEQUENCE</scope>
    <source>
        <strain evidence="2">IbartlettiiLFYP30</strain>
    </source>
</reference>
<evidence type="ECO:0000313" key="3">
    <source>
        <dbReference type="Proteomes" id="UP001299409"/>
    </source>
</evidence>